<dbReference type="Proteomes" id="UP001549111">
    <property type="component" value="Unassembled WGS sequence"/>
</dbReference>
<evidence type="ECO:0000259" key="1">
    <source>
        <dbReference type="Pfam" id="PF03358"/>
    </source>
</evidence>
<dbReference type="Pfam" id="PF03358">
    <property type="entry name" value="FMN_red"/>
    <property type="match status" value="1"/>
</dbReference>
<evidence type="ECO:0000313" key="2">
    <source>
        <dbReference type="EMBL" id="MET3605528.1"/>
    </source>
</evidence>
<dbReference type="InterPro" id="IPR029039">
    <property type="entry name" value="Flavoprotein-like_sf"/>
</dbReference>
<sequence length="185" mass="20219">MSDSRTRLLVITGSLRRASFNRMVAQTLPELVAVDVEIALHATLGDIPLYDQDTFDAGLPDGVARLAEAVFAADGVVIVTPEYNYSVPGALKNALDWLSRLPGKPMGSRPVALQSASMGMLGGVRAQYHLRQVLVALDARVMNLPEVMIGQVQNKVDADAGRLIDGDAREHIRRQLDAFVRFIRR</sequence>
<gene>
    <name evidence="2" type="ORF">ABIC99_003358</name>
    <name evidence="3" type="ORF">EWH46_18710</name>
</gene>
<dbReference type="AlphaFoldDB" id="A0A5C1Q717"/>
<evidence type="ECO:0000313" key="3">
    <source>
        <dbReference type="EMBL" id="QEN02900.1"/>
    </source>
</evidence>
<keyword evidence="3" id="KW-0614">Plasmid</keyword>
<dbReference type="InterPro" id="IPR005025">
    <property type="entry name" value="FMN_Rdtase-like_dom"/>
</dbReference>
<dbReference type="PANTHER" id="PTHR30543">
    <property type="entry name" value="CHROMATE REDUCTASE"/>
    <property type="match status" value="1"/>
</dbReference>
<accession>A0A5C1Q717</accession>
<dbReference type="OrthoDB" id="9812295at2"/>
<dbReference type="Proteomes" id="UP000323522">
    <property type="component" value="Plasmid pSna507_unt10"/>
</dbReference>
<dbReference type="EMBL" id="CP035710">
    <property type="protein sequence ID" value="QEN02900.1"/>
    <property type="molecule type" value="Genomic_DNA"/>
</dbReference>
<dbReference type="GO" id="GO:0010181">
    <property type="term" value="F:FMN binding"/>
    <property type="evidence" value="ECO:0007669"/>
    <property type="project" value="TreeGrafter"/>
</dbReference>
<dbReference type="SUPFAM" id="SSF52218">
    <property type="entry name" value="Flavoproteins"/>
    <property type="match status" value="1"/>
</dbReference>
<dbReference type="InterPro" id="IPR050712">
    <property type="entry name" value="NAD(P)H-dep_reductase"/>
</dbReference>
<feature type="domain" description="NADPH-dependent FMN reductase-like" evidence="1">
    <location>
        <begin position="7"/>
        <end position="152"/>
    </location>
</feature>
<proteinExistence type="predicted"/>
<geneLocation type="plasmid" evidence="4">
    <name>psna507_unt10</name>
</geneLocation>
<geneLocation type="plasmid" evidence="3">
    <name>pSna507_unt10</name>
</geneLocation>
<organism evidence="3 4">
    <name type="scientific">Sphaerotilus sulfidivorans</name>
    <dbReference type="NCBI Taxonomy" id="639200"/>
    <lineage>
        <taxon>Bacteria</taxon>
        <taxon>Pseudomonadati</taxon>
        <taxon>Pseudomonadota</taxon>
        <taxon>Betaproteobacteria</taxon>
        <taxon>Burkholderiales</taxon>
        <taxon>Sphaerotilaceae</taxon>
        <taxon>Sphaerotilus</taxon>
    </lineage>
</organism>
<dbReference type="PANTHER" id="PTHR30543:SF21">
    <property type="entry name" value="NAD(P)H-DEPENDENT FMN REDUCTASE LOT6"/>
    <property type="match status" value="1"/>
</dbReference>
<dbReference type="GO" id="GO:0016491">
    <property type="term" value="F:oxidoreductase activity"/>
    <property type="evidence" value="ECO:0007669"/>
    <property type="project" value="InterPro"/>
</dbReference>
<dbReference type="KEGG" id="snn:EWH46_18710"/>
<dbReference type="Gene3D" id="3.40.50.360">
    <property type="match status" value="1"/>
</dbReference>
<evidence type="ECO:0000313" key="4">
    <source>
        <dbReference type="Proteomes" id="UP000323522"/>
    </source>
</evidence>
<name>A0A5C1Q717_9BURK</name>
<keyword evidence="5" id="KW-1185">Reference proteome</keyword>
<dbReference type="EMBL" id="JBEPLS010000018">
    <property type="protein sequence ID" value="MET3605528.1"/>
    <property type="molecule type" value="Genomic_DNA"/>
</dbReference>
<dbReference type="RefSeq" id="WP_149505522.1">
    <property type="nucleotide sequence ID" value="NZ_CP035710.1"/>
</dbReference>
<evidence type="ECO:0000313" key="5">
    <source>
        <dbReference type="Proteomes" id="UP001549111"/>
    </source>
</evidence>
<dbReference type="GO" id="GO:0005829">
    <property type="term" value="C:cytosol"/>
    <property type="evidence" value="ECO:0007669"/>
    <property type="project" value="TreeGrafter"/>
</dbReference>
<reference evidence="3 4" key="1">
    <citation type="submission" date="2019-02" db="EMBL/GenBank/DDBJ databases">
        <title>Complete Genome Sequence and Methylome Analysis of Sphaerotilus natans subsp. sulfidivorans D-507.</title>
        <authorList>
            <person name="Fomenkov A."/>
            <person name="Gridneva E."/>
            <person name="Smolyakov D."/>
            <person name="Dubinina G."/>
            <person name="Vincze T."/>
            <person name="Grabovich M."/>
            <person name="Roberts R.J."/>
        </authorList>
    </citation>
    <scope>NUCLEOTIDE SEQUENCE [LARGE SCALE GENOMIC DNA]</scope>
    <source>
        <strain evidence="3 4">D-507</strain>
        <plasmid evidence="4">psna507_unt10</plasmid>
        <plasmid evidence="3">pSna507_unt10</plasmid>
    </source>
</reference>
<reference evidence="2 5" key="2">
    <citation type="submission" date="2024-06" db="EMBL/GenBank/DDBJ databases">
        <title>Genomic Encyclopedia of Type Strains, Phase IV (KMG-IV): sequencing the most valuable type-strain genomes for metagenomic binning, comparative biology and taxonomic classification.</title>
        <authorList>
            <person name="Goeker M."/>
        </authorList>
    </citation>
    <scope>NUCLEOTIDE SEQUENCE [LARGE SCALE GENOMIC DNA]</scope>
    <source>
        <strain evidence="2 5">D-501</strain>
    </source>
</reference>
<protein>
    <submittedName>
        <fullName evidence="2">Chromate reductase</fullName>
    </submittedName>
    <submittedName>
        <fullName evidence="3">NAD(P)H-dependent oxidoreductase</fullName>
    </submittedName>
</protein>